<reference evidence="1" key="1">
    <citation type="submission" date="2022-08" db="EMBL/GenBank/DDBJ databases">
        <title>Genome Sequence of Lecanicillium fungicola.</title>
        <authorList>
            <person name="Buettner E."/>
        </authorList>
    </citation>
    <scope>NUCLEOTIDE SEQUENCE</scope>
    <source>
        <strain evidence="1">Babe33</strain>
    </source>
</reference>
<accession>A0ACC1N5L4</accession>
<proteinExistence type="predicted"/>
<gene>
    <name evidence="1" type="ORF">NQ176_g6446</name>
</gene>
<protein>
    <submittedName>
        <fullName evidence="1">Uncharacterized protein</fullName>
    </submittedName>
</protein>
<evidence type="ECO:0000313" key="2">
    <source>
        <dbReference type="Proteomes" id="UP001143910"/>
    </source>
</evidence>
<evidence type="ECO:0000313" key="1">
    <source>
        <dbReference type="EMBL" id="KAJ2973719.1"/>
    </source>
</evidence>
<dbReference type="Proteomes" id="UP001143910">
    <property type="component" value="Unassembled WGS sequence"/>
</dbReference>
<keyword evidence="2" id="KW-1185">Reference proteome</keyword>
<comment type="caution">
    <text evidence="1">The sequence shown here is derived from an EMBL/GenBank/DDBJ whole genome shotgun (WGS) entry which is preliminary data.</text>
</comment>
<sequence>MHAPGASRLPKPTPVLHPGAKTDSLSNTPESQRSIALRDKAVRVVSDPFAGKLLTPSPELATNLSTGSLDRSSPASSQKSLAADPPSVDADSTQIVNMALNLSESRRLVSRRNVSRAAPPKLLPLPDSATTNDLRQQLKQQRLSSRNISPRPGQSLIPRQSSGLASSSPLHSSFHTVQDELHRYQFSASTLARAQKAKEQLELMAQYRKLLDVLPPLKPYLRNLAVSPPGSPIGGTKGFTWSSTPTPVQLGRKYNPLQYIRNRKVRARERKIIDGEQQGFGEVDSVKAWVEKCEKNVALQQPEDDAECMVPYHAAEKPVMLLGGDSTSKAARSRRPRVDWFIEPCDIIADAYWIEQDQNMGLIEDRLWRRIFPSNSDLSRPMSRETEEPRHGIAPFSPDTGNNFPSLRDVSTIQKHHNPDRSHHLTIERAKEKLHNIKDSNHWQMSEHLHGNIWPKRESASEYSESDTELHNRTVREQKGGAGIKSAQPGDLLHSQMLEMIAKENRDKDISELAGVQHFVPPSMTSPERNVRSKPGSRLHSRRGSFMDGSDNERRGTFERIHKKSPSTFRLGQQHTEEHTLRAPKSIDNDSSLPTSPELRPSRKATLESVTMELPAPWSRPGSPSRNQVTKHHQSPEARLGDNERSPASHIQDIVEGVPQEFSDFAPSANADQSLTRNTSAPLAGDTIKGHNRMGSLRLRTEDPNSGLRGIFKGPRIDTVLRGSVSRLGDILRKKDGSSESQEIETTDESDSEQARGRRRSSMNLSRRPSRREKQKKQDSKHFLDIMPQFQHAPGAVLENDIHKSESLAGHGTQSNESLRANLLKPPAPGLRSPSMSASPAPKVAGRLGESDISDPESMRSRIPNGVRETDRRLNAMLVGESIHPSDRHERTRSRQWSIVDQGGRQMEQSQLSRREMARMKTLVLSSGVKAMEINRRAKETHNPFSANGNAVKLDPKLAAIDWGSMRKLCPENKQLRDQEVPFEELYPLAARALATNIQVFGQRWKTAADRFTTVTGPELQRRVGGVRSRVGDDLEFATRSAVDEADEASRSLALDQPLRIKHVVDMIERMLRKRRRRLRWLRRGLWLSVEWLVVGFMWYVWFVVMILRIFLGIGQGVWNGIKWVLWLS</sequence>
<organism evidence="1 2">
    <name type="scientific">Zarea fungicola</name>
    <dbReference type="NCBI Taxonomy" id="93591"/>
    <lineage>
        <taxon>Eukaryota</taxon>
        <taxon>Fungi</taxon>
        <taxon>Dikarya</taxon>
        <taxon>Ascomycota</taxon>
        <taxon>Pezizomycotina</taxon>
        <taxon>Sordariomycetes</taxon>
        <taxon>Hypocreomycetidae</taxon>
        <taxon>Hypocreales</taxon>
        <taxon>Cordycipitaceae</taxon>
        <taxon>Zarea</taxon>
    </lineage>
</organism>
<dbReference type="EMBL" id="JANJQO010000930">
    <property type="protein sequence ID" value="KAJ2973719.1"/>
    <property type="molecule type" value="Genomic_DNA"/>
</dbReference>
<name>A0ACC1N5L4_9HYPO</name>